<evidence type="ECO:0000313" key="10">
    <source>
        <dbReference type="EMBL" id="ORX34579.1"/>
    </source>
</evidence>
<evidence type="ECO:0000256" key="6">
    <source>
        <dbReference type="ARBA" id="ARBA00023242"/>
    </source>
</evidence>
<dbReference type="Gene3D" id="3.30.160.60">
    <property type="entry name" value="Classic Zinc Finger"/>
    <property type="match status" value="2"/>
</dbReference>
<keyword evidence="6" id="KW-0539">Nucleus</keyword>
<dbReference type="GO" id="GO:0006351">
    <property type="term" value="P:DNA-templated transcription"/>
    <property type="evidence" value="ECO:0007669"/>
    <property type="project" value="InterPro"/>
</dbReference>
<keyword evidence="2" id="KW-0479">Metal-binding</keyword>
<dbReference type="GO" id="GO:0005634">
    <property type="term" value="C:nucleus"/>
    <property type="evidence" value="ECO:0007669"/>
    <property type="project" value="UniProtKB-SubCell"/>
</dbReference>
<dbReference type="AlphaFoldDB" id="A0A1Y1U976"/>
<dbReference type="InParanoid" id="A0A1Y1U976"/>
<dbReference type="InterPro" id="IPR036236">
    <property type="entry name" value="Znf_C2H2_sf"/>
</dbReference>
<dbReference type="OrthoDB" id="1405595at2759"/>
<dbReference type="GO" id="GO:0000785">
    <property type="term" value="C:chromatin"/>
    <property type="evidence" value="ECO:0007669"/>
    <property type="project" value="TreeGrafter"/>
</dbReference>
<feature type="compositionally biased region" description="Basic and acidic residues" evidence="8">
    <location>
        <begin position="11"/>
        <end position="25"/>
    </location>
</feature>
<dbReference type="InterPro" id="IPR013087">
    <property type="entry name" value="Znf_C2H2_type"/>
</dbReference>
<dbReference type="EMBL" id="NBSH01000014">
    <property type="protein sequence ID" value="ORX34579.1"/>
    <property type="molecule type" value="Genomic_DNA"/>
</dbReference>
<dbReference type="GO" id="GO:0008270">
    <property type="term" value="F:zinc ion binding"/>
    <property type="evidence" value="ECO:0007669"/>
    <property type="project" value="UniProtKB-KW"/>
</dbReference>
<dbReference type="InterPro" id="IPR051059">
    <property type="entry name" value="VerF-like"/>
</dbReference>
<dbReference type="GeneID" id="33555637"/>
<keyword evidence="5" id="KW-0862">Zinc</keyword>
<dbReference type="CDD" id="cd12148">
    <property type="entry name" value="fungal_TF_MHR"/>
    <property type="match status" value="1"/>
</dbReference>
<evidence type="ECO:0000256" key="3">
    <source>
        <dbReference type="ARBA" id="ARBA00022737"/>
    </source>
</evidence>
<name>A0A1Y1U976_9TREE</name>
<feature type="compositionally biased region" description="Acidic residues" evidence="8">
    <location>
        <begin position="141"/>
        <end position="150"/>
    </location>
</feature>
<comment type="caution">
    <text evidence="10">The sequence shown here is derived from an EMBL/GenBank/DDBJ whole genome shotgun (WGS) entry which is preliminary data.</text>
</comment>
<dbReference type="RefSeq" id="XP_021868842.1">
    <property type="nucleotide sequence ID" value="XM_022013829.1"/>
</dbReference>
<evidence type="ECO:0000256" key="4">
    <source>
        <dbReference type="ARBA" id="ARBA00022771"/>
    </source>
</evidence>
<organism evidence="10 11">
    <name type="scientific">Kockovaella imperatae</name>
    <dbReference type="NCBI Taxonomy" id="4999"/>
    <lineage>
        <taxon>Eukaryota</taxon>
        <taxon>Fungi</taxon>
        <taxon>Dikarya</taxon>
        <taxon>Basidiomycota</taxon>
        <taxon>Agaricomycotina</taxon>
        <taxon>Tremellomycetes</taxon>
        <taxon>Tremellales</taxon>
        <taxon>Cuniculitremaceae</taxon>
        <taxon>Kockovaella</taxon>
    </lineage>
</organism>
<dbReference type="SMART" id="SM00355">
    <property type="entry name" value="ZnF_C2H2"/>
    <property type="match status" value="2"/>
</dbReference>
<reference evidence="10 11" key="1">
    <citation type="submission" date="2017-03" db="EMBL/GenBank/DDBJ databases">
        <title>Widespread Adenine N6-methylation of Active Genes in Fungi.</title>
        <authorList>
            <consortium name="DOE Joint Genome Institute"/>
            <person name="Mondo S.J."/>
            <person name="Dannebaum R.O."/>
            <person name="Kuo R.C."/>
            <person name="Louie K.B."/>
            <person name="Bewick A.J."/>
            <person name="Labutti K."/>
            <person name="Haridas S."/>
            <person name="Kuo A."/>
            <person name="Salamov A."/>
            <person name="Ahrendt S.R."/>
            <person name="Lau R."/>
            <person name="Bowen B.P."/>
            <person name="Lipzen A."/>
            <person name="Sullivan W."/>
            <person name="Andreopoulos W.B."/>
            <person name="Clum A."/>
            <person name="Lindquist E."/>
            <person name="Daum C."/>
            <person name="Northen T.R."/>
            <person name="Ramamoorthy G."/>
            <person name="Schmitz R.J."/>
            <person name="Gryganskyi A."/>
            <person name="Culley D."/>
            <person name="Magnuson J."/>
            <person name="James T.Y."/>
            <person name="O'Malley M.A."/>
            <person name="Stajich J.E."/>
            <person name="Spatafora J.W."/>
            <person name="Visel A."/>
            <person name="Grigoriev I.V."/>
        </authorList>
    </citation>
    <scope>NUCLEOTIDE SEQUENCE [LARGE SCALE GENOMIC DNA]</scope>
    <source>
        <strain evidence="10 11">NRRL Y-17943</strain>
    </source>
</reference>
<sequence length="915" mass="102233">MPGRKSLTDNLDNRSRAGNGKEKETFGCPYPGCGQSYSRMEYLKRHQRKHQDDRPFACKDCSKAFARSDVLLRHRRRCHPTPPPVDVSAHSPPQVHRGYPGMPVSSSRTDPREMSPVRGRKRQTSQGSSDQPALSRRRTEEEDDDEDSDIGETSRFARQNGMGNGGVYVSNYVPESSTYTPHLIPMFQNQPFSNSDPNHLEDASVLLSMAYGGGSMEPVPTVQGQRVVADDWAPASTINMMMDASEPPSNQIVSNPYLPAWGSTWLGEEAKPDNAFLGSMFSPTAFDLSTLAPESQEDVTVTNILDQLSKYEIPQSQHNLNPERPLLRLQHEEIYQLAGAEMYDKTSKFYLPAERFAGCYQIPHWGLPPLRVMSVMANRTFNTVLKHFSMVHTPTFRLIDTAACLAFAICTVGGIKSSSYNWFKNDKISSLLVGSDPDIEAIDGPLPRGEGWQSMYQKNFGILGGDSTSQKVDEWETAHIVRNEKSNMLVKSFGLAKGVLMTEYNVALLQALVLYNAPYFLSEDESERVIANMFLGTIVNIARQVGFFTPELEHFEVEVQRPPELWTGAELDLYWRRWIQLETRRRTAYLIYHLDIVSALESHIPPILTSCEMADMPLPAPDSLWLAADAEEWFEALKKYRYMTLDEAMRRIFYLPTYGAFDKLHERSDTKYYNLLNTTELGPFARTAIISSILRGVIDIGEGKRDRGDWRDLTDLWVNCNWLKPGDKCLDSEGKDLGPVTRESLRDRFSQGLERWRQGWDFDPTCPNPANYPSPSGDGMSEVTKLAYVEEALPFYWLALHLMDILKAAPPHEPGWNAFGINGAQPGGVRYGNILKNARRFTRMGEGSSNVFTNPSRTSVSSINTPNSVASGSSLSAGKIGVGSGSVGMSSTQVPVIPGVDLDAFEAFAGLEGIL</sequence>
<keyword evidence="4 7" id="KW-0863">Zinc-finger</keyword>
<gene>
    <name evidence="10" type="ORF">BD324DRAFT_594403</name>
</gene>
<evidence type="ECO:0000256" key="8">
    <source>
        <dbReference type="SAM" id="MobiDB-lite"/>
    </source>
</evidence>
<dbReference type="Proteomes" id="UP000193218">
    <property type="component" value="Unassembled WGS sequence"/>
</dbReference>
<evidence type="ECO:0000313" key="11">
    <source>
        <dbReference type="Proteomes" id="UP000193218"/>
    </source>
</evidence>
<dbReference type="PROSITE" id="PS50157">
    <property type="entry name" value="ZINC_FINGER_C2H2_2"/>
    <property type="match status" value="2"/>
</dbReference>
<dbReference type="PANTHER" id="PTHR40626">
    <property type="entry name" value="MIP31509P"/>
    <property type="match status" value="1"/>
</dbReference>
<evidence type="ECO:0000256" key="5">
    <source>
        <dbReference type="ARBA" id="ARBA00022833"/>
    </source>
</evidence>
<feature type="region of interest" description="Disordered" evidence="8">
    <location>
        <begin position="76"/>
        <end position="165"/>
    </location>
</feature>
<dbReference type="PANTHER" id="PTHR40626:SF11">
    <property type="entry name" value="ZINC FINGER PROTEIN YPR022C"/>
    <property type="match status" value="1"/>
</dbReference>
<protein>
    <recommendedName>
        <fullName evidence="9">C2H2-type domain-containing protein</fullName>
    </recommendedName>
</protein>
<proteinExistence type="predicted"/>
<dbReference type="Pfam" id="PF00096">
    <property type="entry name" value="zf-C2H2"/>
    <property type="match status" value="2"/>
</dbReference>
<keyword evidence="11" id="KW-1185">Reference proteome</keyword>
<dbReference type="Pfam" id="PF04082">
    <property type="entry name" value="Fungal_trans"/>
    <property type="match status" value="1"/>
</dbReference>
<dbReference type="GO" id="GO:0000981">
    <property type="term" value="F:DNA-binding transcription factor activity, RNA polymerase II-specific"/>
    <property type="evidence" value="ECO:0007669"/>
    <property type="project" value="InterPro"/>
</dbReference>
<evidence type="ECO:0000256" key="2">
    <source>
        <dbReference type="ARBA" id="ARBA00022723"/>
    </source>
</evidence>
<accession>A0A1Y1U976</accession>
<feature type="domain" description="C2H2-type" evidence="9">
    <location>
        <begin position="26"/>
        <end position="55"/>
    </location>
</feature>
<keyword evidence="3" id="KW-0677">Repeat</keyword>
<comment type="subcellular location">
    <subcellularLocation>
        <location evidence="1">Nucleus</location>
    </subcellularLocation>
</comment>
<dbReference type="STRING" id="4999.A0A1Y1U976"/>
<evidence type="ECO:0000259" key="9">
    <source>
        <dbReference type="PROSITE" id="PS50157"/>
    </source>
</evidence>
<evidence type="ECO:0000256" key="1">
    <source>
        <dbReference type="ARBA" id="ARBA00004123"/>
    </source>
</evidence>
<dbReference type="PROSITE" id="PS00028">
    <property type="entry name" value="ZINC_FINGER_C2H2_1"/>
    <property type="match status" value="2"/>
</dbReference>
<dbReference type="SUPFAM" id="SSF57667">
    <property type="entry name" value="beta-beta-alpha zinc fingers"/>
    <property type="match status" value="1"/>
</dbReference>
<dbReference type="InterPro" id="IPR007219">
    <property type="entry name" value="XnlR_reg_dom"/>
</dbReference>
<feature type="domain" description="C2H2-type" evidence="9">
    <location>
        <begin position="56"/>
        <end position="84"/>
    </location>
</feature>
<dbReference type="GO" id="GO:0000978">
    <property type="term" value="F:RNA polymerase II cis-regulatory region sequence-specific DNA binding"/>
    <property type="evidence" value="ECO:0007669"/>
    <property type="project" value="InterPro"/>
</dbReference>
<feature type="region of interest" description="Disordered" evidence="8">
    <location>
        <begin position="1"/>
        <end position="30"/>
    </location>
</feature>
<evidence type="ECO:0000256" key="7">
    <source>
        <dbReference type="PROSITE-ProRule" id="PRU00042"/>
    </source>
</evidence>